<name>A0A1F5EA23_9BACT</name>
<dbReference type="GO" id="GO:0003723">
    <property type="term" value="F:RNA binding"/>
    <property type="evidence" value="ECO:0007669"/>
    <property type="project" value="InterPro"/>
</dbReference>
<dbReference type="GO" id="GO:0051607">
    <property type="term" value="P:defense response to virus"/>
    <property type="evidence" value="ECO:0007669"/>
    <property type="project" value="UniProtKB-KW"/>
</dbReference>
<dbReference type="PROSITE" id="PS50878">
    <property type="entry name" value="RT_POL"/>
    <property type="match status" value="1"/>
</dbReference>
<keyword evidence="3" id="KW-0479">Metal-binding</keyword>
<dbReference type="Pfam" id="PF00078">
    <property type="entry name" value="RVT_1"/>
    <property type="match status" value="1"/>
</dbReference>
<evidence type="ECO:0000256" key="4">
    <source>
        <dbReference type="ARBA" id="ARBA00022842"/>
    </source>
</evidence>
<dbReference type="EMBL" id="MEZX01000003">
    <property type="protein sequence ID" value="OGD64267.1"/>
    <property type="molecule type" value="Genomic_DNA"/>
</dbReference>
<dbReference type="CDD" id="cd03487">
    <property type="entry name" value="RT_Bac_retron_II"/>
    <property type="match status" value="1"/>
</dbReference>
<dbReference type="PRINTS" id="PR00866">
    <property type="entry name" value="RNADNAPOLMS"/>
</dbReference>
<evidence type="ECO:0000256" key="2">
    <source>
        <dbReference type="ARBA" id="ARBA00022695"/>
    </source>
</evidence>
<protein>
    <recommendedName>
        <fullName evidence="8">Reverse transcriptase domain-containing protein</fullName>
    </recommendedName>
</protein>
<evidence type="ECO:0000256" key="1">
    <source>
        <dbReference type="ARBA" id="ARBA00022679"/>
    </source>
</evidence>
<dbReference type="InterPro" id="IPR043502">
    <property type="entry name" value="DNA/RNA_pol_sf"/>
</dbReference>
<keyword evidence="5" id="KW-0695">RNA-directed DNA polymerase</keyword>
<keyword evidence="6" id="KW-0051">Antiviral defense</keyword>
<dbReference type="Proteomes" id="UP000177481">
    <property type="component" value="Unassembled WGS sequence"/>
</dbReference>
<gene>
    <name evidence="9" type="ORF">A3A71_03770</name>
</gene>
<feature type="domain" description="Reverse transcriptase" evidence="8">
    <location>
        <begin position="1"/>
        <end position="229"/>
    </location>
</feature>
<dbReference type="SUPFAM" id="SSF56672">
    <property type="entry name" value="DNA/RNA polymerases"/>
    <property type="match status" value="1"/>
</dbReference>
<accession>A0A1F5EA23</accession>
<keyword evidence="2" id="KW-0548">Nucleotidyltransferase</keyword>
<evidence type="ECO:0000256" key="6">
    <source>
        <dbReference type="ARBA" id="ARBA00023118"/>
    </source>
</evidence>
<comment type="caution">
    <text evidence="9">The sequence shown here is derived from an EMBL/GenBank/DDBJ whole genome shotgun (WGS) entry which is preliminary data.</text>
</comment>
<keyword evidence="1" id="KW-0808">Transferase</keyword>
<evidence type="ECO:0000313" key="9">
    <source>
        <dbReference type="EMBL" id="OGD64267.1"/>
    </source>
</evidence>
<evidence type="ECO:0000256" key="3">
    <source>
        <dbReference type="ARBA" id="ARBA00022723"/>
    </source>
</evidence>
<dbReference type="InterPro" id="IPR000123">
    <property type="entry name" value="Reverse_transcriptase_msDNA"/>
</dbReference>
<proteinExistence type="inferred from homology"/>
<dbReference type="InterPro" id="IPR000477">
    <property type="entry name" value="RT_dom"/>
</dbReference>
<evidence type="ECO:0000256" key="7">
    <source>
        <dbReference type="ARBA" id="ARBA00034120"/>
    </source>
</evidence>
<sequence length="323" mass="36218">MSNKPILAAPVEGAAFRHFFLKDVNPLGGRTKRRHISAPNAQMREVHSALISYLRSLPADLSAATGARKGHSSITNIFPHRNNRYFLLLDIKDAYGTVDEEKLVQVLLELDPTLPRDLFGSEVVTQFLQRYCLNNKGGLLTGAPASPDLYNLYVAVLLDSKLIELCKQYGLTYTRYLDDITLSSMTRIGKKKRQAIYGLMREAGLVIHESKTQILDLNRGPVKIAGFTLNQNRSIILPRSYLGKIRGAIHNAIEKGLCDKATQVQISGMMSQLLASLQDPSVRRKGGRRYRRRPNSTEKRVMDRYCAYRQLCAQTISPKLATS</sequence>
<comment type="similarity">
    <text evidence="7">Belongs to the bacterial reverse transcriptase family.</text>
</comment>
<dbReference type="GO" id="GO:0003964">
    <property type="term" value="F:RNA-directed DNA polymerase activity"/>
    <property type="evidence" value="ECO:0007669"/>
    <property type="project" value="UniProtKB-KW"/>
</dbReference>
<dbReference type="GO" id="GO:0046872">
    <property type="term" value="F:metal ion binding"/>
    <property type="evidence" value="ECO:0007669"/>
    <property type="project" value="UniProtKB-KW"/>
</dbReference>
<reference evidence="9 10" key="1">
    <citation type="journal article" date="2016" name="Nat. Commun.">
        <title>Thousands of microbial genomes shed light on interconnected biogeochemical processes in an aquifer system.</title>
        <authorList>
            <person name="Anantharaman K."/>
            <person name="Brown C.T."/>
            <person name="Hug L.A."/>
            <person name="Sharon I."/>
            <person name="Castelle C.J."/>
            <person name="Probst A.J."/>
            <person name="Thomas B.C."/>
            <person name="Singh A."/>
            <person name="Wilkins M.J."/>
            <person name="Karaoz U."/>
            <person name="Brodie E.L."/>
            <person name="Williams K.H."/>
            <person name="Hubbard S.S."/>
            <person name="Banfield J.F."/>
        </authorList>
    </citation>
    <scope>NUCLEOTIDE SEQUENCE [LARGE SCALE GENOMIC DNA]</scope>
</reference>
<evidence type="ECO:0000259" key="8">
    <source>
        <dbReference type="PROSITE" id="PS50878"/>
    </source>
</evidence>
<evidence type="ECO:0000256" key="5">
    <source>
        <dbReference type="ARBA" id="ARBA00022918"/>
    </source>
</evidence>
<organism evidence="9 10">
    <name type="scientific">Candidatus Berkelbacteria bacterium RIFCSPLOWO2_01_FULL_50_28</name>
    <dbReference type="NCBI Taxonomy" id="1797471"/>
    <lineage>
        <taxon>Bacteria</taxon>
        <taxon>Candidatus Berkelbacteria</taxon>
    </lineage>
</organism>
<keyword evidence="4" id="KW-0460">Magnesium</keyword>
<evidence type="ECO:0000313" key="10">
    <source>
        <dbReference type="Proteomes" id="UP000177481"/>
    </source>
</evidence>
<dbReference type="AlphaFoldDB" id="A0A1F5EA23"/>